<feature type="transmembrane region" description="Helical" evidence="8">
    <location>
        <begin position="257"/>
        <end position="278"/>
    </location>
</feature>
<feature type="transmembrane region" description="Helical" evidence="8">
    <location>
        <begin position="81"/>
        <end position="102"/>
    </location>
</feature>
<evidence type="ECO:0000256" key="6">
    <source>
        <dbReference type="ARBA" id="ARBA00023136"/>
    </source>
</evidence>
<dbReference type="SUPFAM" id="SSF103473">
    <property type="entry name" value="MFS general substrate transporter"/>
    <property type="match status" value="1"/>
</dbReference>
<dbReference type="PRINTS" id="PR01130">
    <property type="entry name" value="DERENTRNSPRT"/>
</dbReference>
<feature type="transmembrane region" description="Helical" evidence="8">
    <location>
        <begin position="481"/>
        <end position="500"/>
    </location>
</feature>
<dbReference type="Proteomes" id="UP000192578">
    <property type="component" value="Unassembled WGS sequence"/>
</dbReference>
<feature type="region of interest" description="Disordered" evidence="7">
    <location>
        <begin position="1"/>
        <end position="33"/>
    </location>
</feature>
<dbReference type="Pfam" id="PF01733">
    <property type="entry name" value="Nucleoside_tran"/>
    <property type="match status" value="1"/>
</dbReference>
<feature type="transmembrane region" description="Helical" evidence="8">
    <location>
        <begin position="372"/>
        <end position="393"/>
    </location>
</feature>
<name>A0A1W0WR22_HYPEX</name>
<dbReference type="InterPro" id="IPR002259">
    <property type="entry name" value="Eqnu_transpt"/>
</dbReference>
<dbReference type="PANTHER" id="PTHR10332">
    <property type="entry name" value="EQUILIBRATIVE NUCLEOSIDE TRANSPORTER"/>
    <property type="match status" value="1"/>
</dbReference>
<reference evidence="10" key="1">
    <citation type="submission" date="2017-01" db="EMBL/GenBank/DDBJ databases">
        <title>Comparative genomics of anhydrobiosis in the tardigrade Hypsibius dujardini.</title>
        <authorList>
            <person name="Yoshida Y."/>
            <person name="Koutsovoulos G."/>
            <person name="Laetsch D."/>
            <person name="Stevens L."/>
            <person name="Kumar S."/>
            <person name="Horikawa D."/>
            <person name="Ishino K."/>
            <person name="Komine S."/>
            <person name="Tomita M."/>
            <person name="Blaxter M."/>
            <person name="Arakawa K."/>
        </authorList>
    </citation>
    <scope>NUCLEOTIDE SEQUENCE [LARGE SCALE GENOMIC DNA]</scope>
    <source>
        <strain evidence="10">Z151</strain>
    </source>
</reference>
<proteinExistence type="inferred from homology"/>
<dbReference type="GO" id="GO:0005886">
    <property type="term" value="C:plasma membrane"/>
    <property type="evidence" value="ECO:0007669"/>
    <property type="project" value="TreeGrafter"/>
</dbReference>
<dbReference type="AlphaFoldDB" id="A0A1W0WR22"/>
<feature type="compositionally biased region" description="Low complexity" evidence="7">
    <location>
        <begin position="17"/>
        <end position="26"/>
    </location>
</feature>
<comment type="caution">
    <text evidence="9">The sequence shown here is derived from an EMBL/GenBank/DDBJ whole genome shotgun (WGS) entry which is preliminary data.</text>
</comment>
<evidence type="ECO:0000256" key="5">
    <source>
        <dbReference type="ARBA" id="ARBA00022989"/>
    </source>
</evidence>
<dbReference type="InterPro" id="IPR036259">
    <property type="entry name" value="MFS_trans_sf"/>
</dbReference>
<dbReference type="PIRSF" id="PIRSF016379">
    <property type="entry name" value="ENT"/>
    <property type="match status" value="1"/>
</dbReference>
<feature type="transmembrane region" description="Helical" evidence="8">
    <location>
        <begin position="187"/>
        <end position="211"/>
    </location>
</feature>
<organism evidence="9 10">
    <name type="scientific">Hypsibius exemplaris</name>
    <name type="common">Freshwater tardigrade</name>
    <dbReference type="NCBI Taxonomy" id="2072580"/>
    <lineage>
        <taxon>Eukaryota</taxon>
        <taxon>Metazoa</taxon>
        <taxon>Ecdysozoa</taxon>
        <taxon>Tardigrada</taxon>
        <taxon>Eutardigrada</taxon>
        <taxon>Parachela</taxon>
        <taxon>Hypsibioidea</taxon>
        <taxon>Hypsibiidae</taxon>
        <taxon>Hypsibius</taxon>
    </lineage>
</organism>
<protein>
    <submittedName>
        <fullName evidence="9">Equilibrative nucleoside transporter 3</fullName>
    </submittedName>
</protein>
<evidence type="ECO:0000256" key="8">
    <source>
        <dbReference type="SAM" id="Phobius"/>
    </source>
</evidence>
<evidence type="ECO:0000313" key="10">
    <source>
        <dbReference type="Proteomes" id="UP000192578"/>
    </source>
</evidence>
<evidence type="ECO:0000256" key="1">
    <source>
        <dbReference type="ARBA" id="ARBA00004141"/>
    </source>
</evidence>
<comment type="subcellular location">
    <subcellularLocation>
        <location evidence="1">Membrane</location>
        <topology evidence="1">Multi-pass membrane protein</topology>
    </subcellularLocation>
</comment>
<feature type="transmembrane region" description="Helical" evidence="8">
    <location>
        <begin position="156"/>
        <end position="175"/>
    </location>
</feature>
<feature type="transmembrane region" description="Helical" evidence="8">
    <location>
        <begin position="122"/>
        <end position="144"/>
    </location>
</feature>
<evidence type="ECO:0000256" key="4">
    <source>
        <dbReference type="ARBA" id="ARBA00022692"/>
    </source>
</evidence>
<comment type="similarity">
    <text evidence="2">Belongs to the SLC29A/ENT transporter (TC 2.A.57) family.</text>
</comment>
<feature type="transmembrane region" description="Helical" evidence="8">
    <location>
        <begin position="336"/>
        <end position="360"/>
    </location>
</feature>
<dbReference type="OrthoDB" id="1856718at2759"/>
<keyword evidence="3" id="KW-0813">Transport</keyword>
<evidence type="ECO:0000256" key="7">
    <source>
        <dbReference type="SAM" id="MobiDB-lite"/>
    </source>
</evidence>
<keyword evidence="5 8" id="KW-1133">Transmembrane helix</keyword>
<feature type="transmembrane region" description="Helical" evidence="8">
    <location>
        <begin position="223"/>
        <end position="245"/>
    </location>
</feature>
<sequence>MEEDMDGSLIHLPGTDNNHNNNNNNVNDRRSHSTEDAFLGTPHIQEGDEEPLIVSDDPYVQDIVPHSKDPRYAPRDRWNMAFLLMVLIGMGTSYPWAFFVTATDYFQYSFRNVSQPDASTRYQSLFETSLAIVSTTCGFIGLALSTVLSRCVAFRYRVYCGYVVIVVVFTVTTALATRDTDAWQGGFFVVTMGSVFLINLANSIVCGGIFGMQGCLPTQFTTAMMIGQPLAGVVAVLAEVLSILSGDGSPSAVRNEATGYFGSAIAATILCVFAFTYFQRLPLAKYYLGSVSGKTDVGRIENLDRSLGSSDSASYPIVQKVPFPTKLVLRRTWKTGLALILNFFVTMAVYPAIAAAVRSVNASNGSIFTNELFLPLTCFLIMNVGDFIGRWTFGFLLYPRAEQDILTLVLSIMRFALIPLLMLCNAQPRKLLPVFFGDVIYVLLITILAFTNGYLGNLGIMYGPKLVPVTAAETTGTLMGLYLNAGLWLGSILSFALVYFL</sequence>
<dbReference type="GO" id="GO:0005337">
    <property type="term" value="F:nucleoside transmembrane transporter activity"/>
    <property type="evidence" value="ECO:0007669"/>
    <property type="project" value="InterPro"/>
</dbReference>
<accession>A0A1W0WR22</accession>
<evidence type="ECO:0000313" key="9">
    <source>
        <dbReference type="EMBL" id="OQV17639.1"/>
    </source>
</evidence>
<dbReference type="PANTHER" id="PTHR10332:SF88">
    <property type="entry name" value="EQUILIBRATIVE NUCLEOSIDE TRANSPORTER 1, ISOFORM A"/>
    <property type="match status" value="1"/>
</dbReference>
<evidence type="ECO:0000256" key="2">
    <source>
        <dbReference type="ARBA" id="ARBA00007965"/>
    </source>
</evidence>
<keyword evidence="4 8" id="KW-0812">Transmembrane</keyword>
<dbReference type="EMBL" id="MTYJ01000058">
    <property type="protein sequence ID" value="OQV17639.1"/>
    <property type="molecule type" value="Genomic_DNA"/>
</dbReference>
<feature type="transmembrane region" description="Helical" evidence="8">
    <location>
        <begin position="440"/>
        <end position="460"/>
    </location>
</feature>
<gene>
    <name evidence="9" type="ORF">BV898_08263</name>
</gene>
<keyword evidence="10" id="KW-1185">Reference proteome</keyword>
<keyword evidence="6 8" id="KW-0472">Membrane</keyword>
<evidence type="ECO:0000256" key="3">
    <source>
        <dbReference type="ARBA" id="ARBA00022448"/>
    </source>
</evidence>
<feature type="transmembrane region" description="Helical" evidence="8">
    <location>
        <begin position="405"/>
        <end position="428"/>
    </location>
</feature>